<organism evidence="1 2">
    <name type="scientific">Dolichospermum flos-aquae UHCC 0037</name>
    <dbReference type="NCBI Taxonomy" id="2590026"/>
    <lineage>
        <taxon>Bacteria</taxon>
        <taxon>Bacillati</taxon>
        <taxon>Cyanobacteriota</taxon>
        <taxon>Cyanophyceae</taxon>
        <taxon>Nostocales</taxon>
        <taxon>Aphanizomenonaceae</taxon>
        <taxon>Dolichospermum</taxon>
    </lineage>
</organism>
<accession>A0ACC7S9P0</accession>
<comment type="caution">
    <text evidence="1">The sequence shown here is derived from an EMBL/GenBank/DDBJ whole genome shotgun (WGS) entry which is preliminary data.</text>
</comment>
<dbReference type="EMBL" id="VILF01000005">
    <property type="protein sequence ID" value="MTJ45175.1"/>
    <property type="molecule type" value="Genomic_DNA"/>
</dbReference>
<sequence length="245" mass="28535">MTNLDNEEEKLIALFRSHKVFQGIEFISQKDFLQILLQRRFLSLEFTKVYDMAIDGLTDIEATKIARKILREEYPDINGNTPSHREELVYDLISLGATQSEISGSRQTVTTTRTIEEIESLISVAGSELCDIKLLTVLRFWGEILISVEYGEFWKRMSKQLSISGDNQSRFYYPHYCHDARESMEKASLLSSTHSGRLGSRLREMLETEKNGEYFLEMEREILDIKTKFYDQFTELPSYKLLLVN</sequence>
<evidence type="ECO:0000313" key="2">
    <source>
        <dbReference type="Proteomes" id="UP001517388"/>
    </source>
</evidence>
<protein>
    <submittedName>
        <fullName evidence="1">Uncharacterized protein</fullName>
    </submittedName>
</protein>
<dbReference type="Proteomes" id="UP001517388">
    <property type="component" value="Unassembled WGS sequence"/>
</dbReference>
<reference evidence="2" key="1">
    <citation type="journal article" date="2020" name="Toxins">
        <title>Phylogenomic Analysis of Secondary Metabolism in the Toxic Cyanobacterial Genera Anabaena, Dolichospermum and Aphanizomenon.</title>
        <authorList>
            <person name="Oesterholm J."/>
            <person name="Popin R.V."/>
            <person name="Fewer D.P."/>
            <person name="Sivonen K."/>
        </authorList>
    </citation>
    <scope>NUCLEOTIDE SEQUENCE [LARGE SCALE GENOMIC DNA]</scope>
    <source>
        <strain evidence="2">UHCC 0037</strain>
    </source>
</reference>
<gene>
    <name evidence="1" type="ORF">FJR39_19345</name>
</gene>
<proteinExistence type="predicted"/>
<evidence type="ECO:0000313" key="1">
    <source>
        <dbReference type="EMBL" id="MTJ45175.1"/>
    </source>
</evidence>
<name>A0ACC7S9P0_DOLFA</name>
<keyword evidence="2" id="KW-1185">Reference proteome</keyword>